<evidence type="ECO:0000313" key="1">
    <source>
        <dbReference type="EMBL" id="KAB0766026.1"/>
    </source>
</evidence>
<dbReference type="SUPFAM" id="SSF53328">
    <property type="entry name" value="Formyltransferase"/>
    <property type="match status" value="1"/>
</dbReference>
<name>A0A643J714_PSEAI</name>
<proteinExistence type="predicted"/>
<reference evidence="1" key="1">
    <citation type="submission" date="2019-09" db="EMBL/GenBank/DDBJ databases">
        <title>Whole genome sequence analysis of bacterial isolates in patients.</title>
        <authorList>
            <person name="Jeong K.C."/>
        </authorList>
    </citation>
    <scope>NUCLEOTIDE SEQUENCE</scope>
    <source>
        <strain evidence="1">KCJ3K105</strain>
    </source>
</reference>
<accession>A0A643J714</accession>
<comment type="caution">
    <text evidence="1">The sequence shown here is derived from an EMBL/GenBank/DDBJ whole genome shotgun (WGS) entry which is preliminary data.</text>
</comment>
<dbReference type="InterPro" id="IPR036477">
    <property type="entry name" value="Formyl_transf_N_sf"/>
</dbReference>
<dbReference type="AlphaFoldDB" id="A0A643J714"/>
<dbReference type="EMBL" id="VZIV01000013">
    <property type="protein sequence ID" value="KAB0766026.1"/>
    <property type="molecule type" value="Genomic_DNA"/>
</dbReference>
<protein>
    <submittedName>
        <fullName evidence="1">UDP-glucuronic acid dehydrogenase</fullName>
    </submittedName>
</protein>
<sequence length="213" mass="24524">MKVTLMCSDPRHPVNRMLDRWREAQGRAHEITVCRKKAELPGGDILFLISCSEIIREVDRSKYSKVLVLHASDLPKGRGWSPHIWELAAGAEFITLSLLEAAENVDSGAIWSKEVIPVPVNALYDEINDLLFQSESRLMDFAILNFATVIPQPQSEEFEPTYYRRRVPEDSELDPKLSLAEQFNLLRVCDPQRFPAYFKLHGHKYKIVLEKLF</sequence>
<dbReference type="Gene3D" id="3.40.50.12230">
    <property type="match status" value="1"/>
</dbReference>
<organism evidence="1">
    <name type="scientific">Pseudomonas aeruginosa</name>
    <dbReference type="NCBI Taxonomy" id="287"/>
    <lineage>
        <taxon>Bacteria</taxon>
        <taxon>Pseudomonadati</taxon>
        <taxon>Pseudomonadota</taxon>
        <taxon>Gammaproteobacteria</taxon>
        <taxon>Pseudomonadales</taxon>
        <taxon>Pseudomonadaceae</taxon>
        <taxon>Pseudomonas</taxon>
    </lineage>
</organism>
<gene>
    <name evidence="1" type="ORF">F7O97_08490</name>
</gene>